<sequence>MRDDRLNSMLDMAREAGLIAQNMRTRPESLKIREKGPMDLLTAADIAVEALLRDRIEALEPNVTILGEEGGLTGTGSVIWIIDPIDGTVNFSRGTPNWAISIGRFDGITLTHGVIHAPDLGMTAWARRGLGCYLNDKRITFNPAVVENPIMALGYSPRTSLQEYFASISALLDAGVEHRRYGAATICFLGILAGWFDAFHEGELNIWDAAAGLLLIEEAGGVTTHNPFKAFIAGPSRVTALNAGFPKGIFGIS</sequence>
<dbReference type="Gene3D" id="3.30.540.10">
    <property type="entry name" value="Fructose-1,6-Bisphosphatase, subunit A, domain 1"/>
    <property type="match status" value="1"/>
</dbReference>
<evidence type="ECO:0000256" key="4">
    <source>
        <dbReference type="ARBA" id="ARBA00022842"/>
    </source>
</evidence>
<dbReference type="Proteomes" id="UP000195273">
    <property type="component" value="Chromosome"/>
</dbReference>
<proteinExistence type="inferred from homology"/>
<feature type="binding site" evidence="5">
    <location>
        <position position="68"/>
    </location>
    <ligand>
        <name>Mg(2+)</name>
        <dbReference type="ChEBI" id="CHEBI:18420"/>
        <label>1</label>
        <note>catalytic</note>
    </ligand>
</feature>
<feature type="binding site" evidence="5">
    <location>
        <position position="208"/>
    </location>
    <ligand>
        <name>Mg(2+)</name>
        <dbReference type="ChEBI" id="CHEBI:18420"/>
        <label>1</label>
        <note>catalytic</note>
    </ligand>
</feature>
<dbReference type="KEGG" id="lvs:LOKVESSMR4R_02546"/>
<evidence type="ECO:0000313" key="7">
    <source>
        <dbReference type="Proteomes" id="UP000195273"/>
    </source>
</evidence>
<dbReference type="RefSeq" id="WP_087208916.1">
    <property type="nucleotide sequence ID" value="NZ_CP021431.1"/>
</dbReference>
<dbReference type="Pfam" id="PF00459">
    <property type="entry name" value="Inositol_P"/>
    <property type="match status" value="1"/>
</dbReference>
<dbReference type="PANTHER" id="PTHR20854">
    <property type="entry name" value="INOSITOL MONOPHOSPHATASE"/>
    <property type="match status" value="1"/>
</dbReference>
<keyword evidence="4 5" id="KW-0460">Magnesium</keyword>
<gene>
    <name evidence="6" type="primary">suhB</name>
    <name evidence="6" type="ORF">LOKVESSMR4R_02546</name>
</gene>
<dbReference type="EC" id="3.1.3.25" evidence="6"/>
<keyword evidence="7" id="KW-1185">Reference proteome</keyword>
<reference evidence="6 7" key="1">
    <citation type="submission" date="2017-05" db="EMBL/GenBank/DDBJ databases">
        <title>Genome Sequence of Loktanella vestfoldensis Strain SMR4r Isolated from a Culture of the Diatom Skeletonema marinoi.</title>
        <authorList>
            <person name="Topel M."/>
            <person name="Pinder M.I.M."/>
            <person name="Johansson O.N."/>
            <person name="Kourtchenko O."/>
            <person name="Godhe A."/>
            <person name="Clarke A.K."/>
        </authorList>
    </citation>
    <scope>NUCLEOTIDE SEQUENCE [LARGE SCALE GENOMIC DNA]</scope>
    <source>
        <strain evidence="6 7">SMR4r</strain>
    </source>
</reference>
<keyword evidence="2 5" id="KW-0479">Metal-binding</keyword>
<comment type="similarity">
    <text evidence="1">Belongs to the inositol monophosphatase superfamily.</text>
</comment>
<evidence type="ECO:0000256" key="3">
    <source>
        <dbReference type="ARBA" id="ARBA00022801"/>
    </source>
</evidence>
<dbReference type="PRINTS" id="PR00377">
    <property type="entry name" value="IMPHPHTASES"/>
</dbReference>
<feature type="binding site" evidence="5">
    <location>
        <position position="83"/>
    </location>
    <ligand>
        <name>Mg(2+)</name>
        <dbReference type="ChEBI" id="CHEBI:18420"/>
        <label>1</label>
        <note>catalytic</note>
    </ligand>
</feature>
<dbReference type="OrthoDB" id="9785695at2"/>
<dbReference type="GO" id="GO:0008934">
    <property type="term" value="F:inositol monophosphate 1-phosphatase activity"/>
    <property type="evidence" value="ECO:0007669"/>
    <property type="project" value="TreeGrafter"/>
</dbReference>
<dbReference type="Gene3D" id="3.40.190.80">
    <property type="match status" value="1"/>
</dbReference>
<evidence type="ECO:0000256" key="2">
    <source>
        <dbReference type="ARBA" id="ARBA00022723"/>
    </source>
</evidence>
<evidence type="ECO:0000313" key="6">
    <source>
        <dbReference type="EMBL" id="ARU01848.1"/>
    </source>
</evidence>
<name>A0A1Y0EEI3_9RHOB</name>
<feature type="binding site" evidence="5">
    <location>
        <position position="85"/>
    </location>
    <ligand>
        <name>Mg(2+)</name>
        <dbReference type="ChEBI" id="CHEBI:18420"/>
        <label>1</label>
        <note>catalytic</note>
    </ligand>
</feature>
<evidence type="ECO:0000256" key="1">
    <source>
        <dbReference type="ARBA" id="ARBA00009759"/>
    </source>
</evidence>
<dbReference type="InterPro" id="IPR020550">
    <property type="entry name" value="Inositol_monophosphatase_CS"/>
</dbReference>
<dbReference type="InterPro" id="IPR000760">
    <property type="entry name" value="Inositol_monophosphatase-like"/>
</dbReference>
<dbReference type="EMBL" id="CP021431">
    <property type="protein sequence ID" value="ARU01848.1"/>
    <property type="molecule type" value="Genomic_DNA"/>
</dbReference>
<comment type="cofactor">
    <cofactor evidence="5">
        <name>Mg(2+)</name>
        <dbReference type="ChEBI" id="CHEBI:18420"/>
    </cofactor>
</comment>
<dbReference type="PROSITE" id="PS00629">
    <property type="entry name" value="IMP_1"/>
    <property type="match status" value="1"/>
</dbReference>
<protein>
    <submittedName>
        <fullName evidence="6">Inositol-1-monophosphatase</fullName>
        <ecNumber evidence="6">3.1.3.25</ecNumber>
    </submittedName>
</protein>
<evidence type="ECO:0000256" key="5">
    <source>
        <dbReference type="PIRSR" id="PIRSR600760-2"/>
    </source>
</evidence>
<dbReference type="GO" id="GO:0007165">
    <property type="term" value="P:signal transduction"/>
    <property type="evidence" value="ECO:0007669"/>
    <property type="project" value="TreeGrafter"/>
</dbReference>
<dbReference type="InterPro" id="IPR020583">
    <property type="entry name" value="Inositol_monoP_metal-BS"/>
</dbReference>
<dbReference type="SUPFAM" id="SSF56655">
    <property type="entry name" value="Carbohydrate phosphatase"/>
    <property type="match status" value="1"/>
</dbReference>
<dbReference type="AlphaFoldDB" id="A0A1Y0EEI3"/>
<dbReference type="PROSITE" id="PS00630">
    <property type="entry name" value="IMP_2"/>
    <property type="match status" value="1"/>
</dbReference>
<keyword evidence="3 6" id="KW-0378">Hydrolase</keyword>
<dbReference type="GO" id="GO:0046854">
    <property type="term" value="P:phosphatidylinositol phosphate biosynthetic process"/>
    <property type="evidence" value="ECO:0007669"/>
    <property type="project" value="InterPro"/>
</dbReference>
<feature type="binding site" evidence="5">
    <location>
        <position position="86"/>
    </location>
    <ligand>
        <name>Mg(2+)</name>
        <dbReference type="ChEBI" id="CHEBI:18420"/>
        <label>1</label>
        <note>catalytic</note>
    </ligand>
</feature>
<dbReference type="GO" id="GO:0006020">
    <property type="term" value="P:inositol metabolic process"/>
    <property type="evidence" value="ECO:0007669"/>
    <property type="project" value="TreeGrafter"/>
</dbReference>
<accession>A0A1Y0EEI3</accession>
<organism evidence="6 7">
    <name type="scientific">Yoonia vestfoldensis</name>
    <dbReference type="NCBI Taxonomy" id="245188"/>
    <lineage>
        <taxon>Bacteria</taxon>
        <taxon>Pseudomonadati</taxon>
        <taxon>Pseudomonadota</taxon>
        <taxon>Alphaproteobacteria</taxon>
        <taxon>Rhodobacterales</taxon>
        <taxon>Paracoccaceae</taxon>
        <taxon>Yoonia</taxon>
    </lineage>
</organism>
<dbReference type="GO" id="GO:0046872">
    <property type="term" value="F:metal ion binding"/>
    <property type="evidence" value="ECO:0007669"/>
    <property type="project" value="UniProtKB-KW"/>
</dbReference>
<dbReference type="PANTHER" id="PTHR20854:SF4">
    <property type="entry name" value="INOSITOL-1-MONOPHOSPHATASE-RELATED"/>
    <property type="match status" value="1"/>
</dbReference>